<accession>A0AA43UAK8</accession>
<organism evidence="3 4">
    <name type="scientific">Phoenicibacter congonensis</name>
    <dbReference type="NCBI Taxonomy" id="1944646"/>
    <lineage>
        <taxon>Bacteria</taxon>
        <taxon>Bacillati</taxon>
        <taxon>Actinomycetota</taxon>
        <taxon>Coriobacteriia</taxon>
        <taxon>Eggerthellales</taxon>
        <taxon>Eggerthellaceae</taxon>
        <taxon>Phoenicibacter</taxon>
    </lineage>
</organism>
<sequence length="342" mass="37043">MPWYKHKKLVYGCVAGVCCVALIGGGVAIALNQSSDNNKENETTTLTVSYKEDTGIKVNVDLPDWNDDSTPALLEINDGVSSTYQVIESKNAKDIKIALNKGDYTIKLISPINSDGSIYFVSDEVKATINDNNKEVKIPINGSKLPAEDVTDDQIKDIQKKFDEAKELGKVDQSTVDKVNKNADAGKDARESKSDDEKKEAQETAKEEVKKTETTGSTSSQSSSTSSPSSSSSSGSSGSSSSASFSTHTHNWIAHYSTIYHDAVTTQTPIYSEREVVYCNNCGADITNNYSQHTKAHALAGETGGWSVKTETEMIGYETTTITPAYEETVVDYYYCSCGATK</sequence>
<feature type="compositionally biased region" description="Basic and acidic residues" evidence="1">
    <location>
        <begin position="178"/>
        <end position="213"/>
    </location>
</feature>
<feature type="region of interest" description="Disordered" evidence="1">
    <location>
        <begin position="173"/>
        <end position="244"/>
    </location>
</feature>
<keyword evidence="2" id="KW-0812">Transmembrane</keyword>
<protein>
    <submittedName>
        <fullName evidence="3">Uncharacterized protein</fullName>
    </submittedName>
</protein>
<keyword evidence="2" id="KW-0472">Membrane</keyword>
<dbReference type="AlphaFoldDB" id="A0AA43UAK8"/>
<evidence type="ECO:0000256" key="2">
    <source>
        <dbReference type="SAM" id="Phobius"/>
    </source>
</evidence>
<reference evidence="3" key="1">
    <citation type="submission" date="2023-07" db="EMBL/GenBank/DDBJ databases">
        <title>Between Cages and Wild: Unraveling the Impact of Captivity on Animal Microbiomes and Antimicrobial Resistance.</title>
        <authorList>
            <person name="Schmartz G.P."/>
            <person name="Rehner J."/>
            <person name="Schuff M.J."/>
            <person name="Becker S.L."/>
            <person name="Kravczyk M."/>
            <person name="Gurevich A."/>
            <person name="Francke R."/>
            <person name="Mueller R."/>
            <person name="Keller V."/>
            <person name="Keller A."/>
        </authorList>
    </citation>
    <scope>NUCLEOTIDE SEQUENCE</scope>
    <source>
        <strain evidence="3">S12M_St_49</strain>
    </source>
</reference>
<dbReference type="EMBL" id="JAUMVS010000221">
    <property type="protein sequence ID" value="MDO4842576.1"/>
    <property type="molecule type" value="Genomic_DNA"/>
</dbReference>
<evidence type="ECO:0000313" key="4">
    <source>
        <dbReference type="Proteomes" id="UP001168575"/>
    </source>
</evidence>
<keyword evidence="4" id="KW-1185">Reference proteome</keyword>
<name>A0AA43UAK8_9ACTN</name>
<evidence type="ECO:0000256" key="1">
    <source>
        <dbReference type="SAM" id="MobiDB-lite"/>
    </source>
</evidence>
<dbReference type="Proteomes" id="UP001168575">
    <property type="component" value="Unassembled WGS sequence"/>
</dbReference>
<feature type="transmembrane region" description="Helical" evidence="2">
    <location>
        <begin position="9"/>
        <end position="31"/>
    </location>
</feature>
<keyword evidence="2" id="KW-1133">Transmembrane helix</keyword>
<feature type="compositionally biased region" description="Low complexity" evidence="1">
    <location>
        <begin position="214"/>
        <end position="244"/>
    </location>
</feature>
<comment type="caution">
    <text evidence="3">The sequence shown here is derived from an EMBL/GenBank/DDBJ whole genome shotgun (WGS) entry which is preliminary data.</text>
</comment>
<proteinExistence type="predicted"/>
<evidence type="ECO:0000313" key="3">
    <source>
        <dbReference type="EMBL" id="MDO4842576.1"/>
    </source>
</evidence>
<gene>
    <name evidence="3" type="ORF">Q3982_07885</name>
</gene>